<accession>A0A2P1EKS4</accession>
<reference evidence="2" key="1">
    <citation type="submission" date="2018-01" db="EMBL/GenBank/DDBJ databases">
        <title>Testimony of 'menage a trois' revealed by the proteome of Megavirus virophage.</title>
        <authorList>
            <person name="Jeudy S."/>
            <person name="Bertaux L."/>
            <person name="Alempic J.-M."/>
            <person name="Lartigue A."/>
            <person name="Legendre M."/>
            <person name="Philippe N."/>
            <person name="Beucher L."/>
            <person name="Biondi E."/>
            <person name="Juul S."/>
            <person name="Turner D."/>
            <person name="Coute Y."/>
            <person name="Claverie J.-M."/>
            <person name="Abergel C."/>
        </authorList>
    </citation>
    <scope>NUCLEOTIDE SEQUENCE [LARGE SCALE GENOMIC DNA]</scope>
</reference>
<name>A0A2P1EKS4_9VIRU</name>
<evidence type="ECO:0000313" key="2">
    <source>
        <dbReference type="Proteomes" id="UP000289600"/>
    </source>
</evidence>
<dbReference type="Proteomes" id="UP000289600">
    <property type="component" value="Segment"/>
</dbReference>
<evidence type="ECO:0008006" key="3">
    <source>
        <dbReference type="Google" id="ProtNLM"/>
    </source>
</evidence>
<gene>
    <name evidence="1" type="ORF">mc_100</name>
</gene>
<evidence type="ECO:0000313" key="1">
    <source>
        <dbReference type="EMBL" id="AVL94486.1"/>
    </source>
</evidence>
<keyword evidence="2" id="KW-1185">Reference proteome</keyword>
<protein>
    <recommendedName>
        <fullName evidence="3">Bro-N domain-containing protein</fullName>
    </recommendedName>
</protein>
<proteinExistence type="predicted"/>
<organism evidence="1 2">
    <name type="scientific">Moumouvirus australiensis</name>
    <dbReference type="NCBI Taxonomy" id="2109587"/>
    <lineage>
        <taxon>Viruses</taxon>
        <taxon>Varidnaviria</taxon>
        <taxon>Bamfordvirae</taxon>
        <taxon>Nucleocytoviricota</taxon>
        <taxon>Megaviricetes</taxon>
        <taxon>Imitervirales</taxon>
        <taxon>Mimiviridae</taxon>
        <taxon>Megamimivirinae</taxon>
        <taxon>Moumouvirus</taxon>
        <taxon>Moumouvirus australiense</taxon>
    </lineage>
</organism>
<dbReference type="EMBL" id="MG807320">
    <property type="protein sequence ID" value="AVL94486.1"/>
    <property type="molecule type" value="Genomic_DNA"/>
</dbReference>
<sequence>MEKINIIRINKKDYYLSDDLMISCPAFLKGFRNAREIINKEKIDTKYFIFASFKNKKWNIKDGSNKRLDKVFFIIEWVKKNIPEFNDDIKYDIEMAPDIIELEDNEKFQDNEGNIIEIQVRGKREYNSYYFLVKYVAQGFEMKNLIKILTGENVNYEIYEDYIYFNCTKGKKIKKEMCLTYNGFLRVIYCARKIFTDKNKKIMYKWLKQFDKSQKLKKYKINMSDNKFLYDIGYVYIVTSPVINACKIGFWRSSLKSLRSRYITSYGNNLILHTFLTKNAYKLEQLCHKYFVEYNISNELFDKKYMNKYIKFLNKNYDPVLNNYLDNELSKEIDDEKNKETNEEYLKE</sequence>